<keyword evidence="1" id="KW-0472">Membrane</keyword>
<proteinExistence type="predicted"/>
<accession>A0A183UJD4</accession>
<evidence type="ECO:0000256" key="1">
    <source>
        <dbReference type="SAM" id="Phobius"/>
    </source>
</evidence>
<dbReference type="WBParaSite" id="TCNE_0000860401-mRNA-1">
    <property type="protein sequence ID" value="TCNE_0000860401-mRNA-1"/>
    <property type="gene ID" value="TCNE_0000860401"/>
</dbReference>
<reference evidence="2 3" key="2">
    <citation type="submission" date="2018-11" db="EMBL/GenBank/DDBJ databases">
        <authorList>
            <consortium name="Pathogen Informatics"/>
        </authorList>
    </citation>
    <scope>NUCLEOTIDE SEQUENCE [LARGE SCALE GENOMIC DNA]</scope>
</reference>
<gene>
    <name evidence="2" type="ORF">TCNE_LOCUS8599</name>
</gene>
<feature type="transmembrane region" description="Helical" evidence="1">
    <location>
        <begin position="60"/>
        <end position="88"/>
    </location>
</feature>
<dbReference type="EMBL" id="UYWY01019951">
    <property type="protein sequence ID" value="VDM39920.1"/>
    <property type="molecule type" value="Genomic_DNA"/>
</dbReference>
<name>A0A183UJD4_TOXCA</name>
<evidence type="ECO:0000313" key="2">
    <source>
        <dbReference type="EMBL" id="VDM39920.1"/>
    </source>
</evidence>
<protein>
    <submittedName>
        <fullName evidence="4">Transmembrane protein</fullName>
    </submittedName>
</protein>
<evidence type="ECO:0000313" key="4">
    <source>
        <dbReference type="WBParaSite" id="TCNE_0000860401-mRNA-1"/>
    </source>
</evidence>
<reference evidence="4" key="1">
    <citation type="submission" date="2016-06" db="UniProtKB">
        <authorList>
            <consortium name="WormBaseParasite"/>
        </authorList>
    </citation>
    <scope>IDENTIFICATION</scope>
</reference>
<organism evidence="3 4">
    <name type="scientific">Toxocara canis</name>
    <name type="common">Canine roundworm</name>
    <dbReference type="NCBI Taxonomy" id="6265"/>
    <lineage>
        <taxon>Eukaryota</taxon>
        <taxon>Metazoa</taxon>
        <taxon>Ecdysozoa</taxon>
        <taxon>Nematoda</taxon>
        <taxon>Chromadorea</taxon>
        <taxon>Rhabditida</taxon>
        <taxon>Spirurina</taxon>
        <taxon>Ascaridomorpha</taxon>
        <taxon>Ascaridoidea</taxon>
        <taxon>Toxocaridae</taxon>
        <taxon>Toxocara</taxon>
    </lineage>
</organism>
<dbReference type="AlphaFoldDB" id="A0A183UJD4"/>
<evidence type="ECO:0000313" key="3">
    <source>
        <dbReference type="Proteomes" id="UP000050794"/>
    </source>
</evidence>
<dbReference type="Proteomes" id="UP000050794">
    <property type="component" value="Unassembled WGS sequence"/>
</dbReference>
<keyword evidence="3" id="KW-1185">Reference proteome</keyword>
<keyword evidence="1" id="KW-0812">Transmembrane</keyword>
<keyword evidence="1" id="KW-1133">Transmembrane helix</keyword>
<sequence>MDEYEMNEPVLPAMCPNSNETFARVHMLFSYHIISWPNFSHCLPHCGMCQMFASDATYNIFNLFLIGFLLPLVGFCGLIGNGLSAFIYSRQGNISFFLGFFLSLNISVKEAMTTDGICKVTA</sequence>